<dbReference type="GO" id="GO:0016705">
    <property type="term" value="F:oxidoreductase activity, acting on paired donors, with incorporation or reduction of molecular oxygen"/>
    <property type="evidence" value="ECO:0007669"/>
    <property type="project" value="InterPro"/>
</dbReference>
<feature type="non-terminal residue" evidence="4">
    <location>
        <position position="131"/>
    </location>
</feature>
<evidence type="ECO:0000256" key="2">
    <source>
        <dbReference type="SAM" id="MobiDB-lite"/>
    </source>
</evidence>
<evidence type="ECO:0000313" key="4">
    <source>
        <dbReference type="RefSeq" id="XP_014485170.1"/>
    </source>
</evidence>
<dbReference type="KEGG" id="dqu:106749831"/>
<feature type="region of interest" description="Disordered" evidence="2">
    <location>
        <begin position="109"/>
        <end position="131"/>
    </location>
</feature>
<dbReference type="Proteomes" id="UP000515204">
    <property type="component" value="Unplaced"/>
</dbReference>
<feature type="compositionally biased region" description="Basic and acidic residues" evidence="2">
    <location>
        <begin position="109"/>
        <end position="122"/>
    </location>
</feature>
<dbReference type="AlphaFoldDB" id="A0A6P3Y2W0"/>
<evidence type="ECO:0000313" key="3">
    <source>
        <dbReference type="Proteomes" id="UP000515204"/>
    </source>
</evidence>
<dbReference type="Gene3D" id="1.10.630.10">
    <property type="entry name" value="Cytochrome P450"/>
    <property type="match status" value="1"/>
</dbReference>
<protein>
    <submittedName>
        <fullName evidence="4">Probable cytochrome P450 4s3</fullName>
    </submittedName>
</protein>
<proteinExistence type="predicted"/>
<dbReference type="GO" id="GO:0004497">
    <property type="term" value="F:monooxygenase activity"/>
    <property type="evidence" value="ECO:0007669"/>
    <property type="project" value="UniProtKB-KW"/>
</dbReference>
<dbReference type="GeneID" id="106749831"/>
<sequence>MLFNHSAKWFKKRKTVLATFHMKILQTYVPQLYENSLDLVKRLGDNSNKRFNFYKYLSMIDMSLLSDLLFRFSKLAKLQQKLLCTAHSVAGIVIQVKWKGIEEKQIKNRHQNETENLTKDTEDSMNTINYK</sequence>
<dbReference type="InterPro" id="IPR036396">
    <property type="entry name" value="Cyt_P450_sf"/>
</dbReference>
<dbReference type="SUPFAM" id="SSF48264">
    <property type="entry name" value="Cytochrome P450"/>
    <property type="match status" value="1"/>
</dbReference>
<dbReference type="OrthoDB" id="1470350at2759"/>
<dbReference type="GO" id="GO:0005506">
    <property type="term" value="F:iron ion binding"/>
    <property type="evidence" value="ECO:0007669"/>
    <property type="project" value="InterPro"/>
</dbReference>
<name>A0A6P3Y2W0_DINQU</name>
<keyword evidence="1" id="KW-0503">Monooxygenase</keyword>
<keyword evidence="3" id="KW-1185">Reference proteome</keyword>
<evidence type="ECO:0000256" key="1">
    <source>
        <dbReference type="ARBA" id="ARBA00023033"/>
    </source>
</evidence>
<accession>A0A6P3Y2W0</accession>
<gene>
    <name evidence="4" type="primary">LOC106749831</name>
</gene>
<dbReference type="GO" id="GO:0020037">
    <property type="term" value="F:heme binding"/>
    <property type="evidence" value="ECO:0007669"/>
    <property type="project" value="InterPro"/>
</dbReference>
<organism evidence="3 4">
    <name type="scientific">Dinoponera quadriceps</name>
    <name type="common">South American ant</name>
    <dbReference type="NCBI Taxonomy" id="609295"/>
    <lineage>
        <taxon>Eukaryota</taxon>
        <taxon>Metazoa</taxon>
        <taxon>Ecdysozoa</taxon>
        <taxon>Arthropoda</taxon>
        <taxon>Hexapoda</taxon>
        <taxon>Insecta</taxon>
        <taxon>Pterygota</taxon>
        <taxon>Neoptera</taxon>
        <taxon>Endopterygota</taxon>
        <taxon>Hymenoptera</taxon>
        <taxon>Apocrita</taxon>
        <taxon>Aculeata</taxon>
        <taxon>Formicoidea</taxon>
        <taxon>Formicidae</taxon>
        <taxon>Ponerinae</taxon>
        <taxon>Ponerini</taxon>
        <taxon>Dinoponera</taxon>
    </lineage>
</organism>
<keyword evidence="1" id="KW-0560">Oxidoreductase</keyword>
<reference evidence="4" key="1">
    <citation type="submission" date="2025-08" db="UniProtKB">
        <authorList>
            <consortium name="RefSeq"/>
        </authorList>
    </citation>
    <scope>IDENTIFICATION</scope>
</reference>
<dbReference type="RefSeq" id="XP_014485170.1">
    <property type="nucleotide sequence ID" value="XM_014629684.1"/>
</dbReference>